<dbReference type="Proteomes" id="UP000030703">
    <property type="component" value="Unassembled WGS sequence"/>
</dbReference>
<feature type="compositionally biased region" description="Pro residues" evidence="1">
    <location>
        <begin position="18"/>
        <end position="27"/>
    </location>
</feature>
<accession>X0AH31</accession>
<feature type="compositionally biased region" description="Low complexity" evidence="1">
    <location>
        <begin position="28"/>
        <end position="37"/>
    </location>
</feature>
<feature type="compositionally biased region" description="Basic and acidic residues" evidence="1">
    <location>
        <begin position="172"/>
        <end position="181"/>
    </location>
</feature>
<dbReference type="HOGENOM" id="CLU_1230001_0_0_1"/>
<reference evidence="2" key="1">
    <citation type="submission" date="2012-04" db="EMBL/GenBank/DDBJ databases">
        <title>The Genome Sequence of Fusarium oxysporum melonis.</title>
        <authorList>
            <consortium name="The Broad Institute Genome Sequencing Platform"/>
            <person name="Ma L.-J."/>
            <person name="Gale L.R."/>
            <person name="Schwartz D.C."/>
            <person name="Zhou S."/>
            <person name="Corby-Kistler H."/>
            <person name="Young S.K."/>
            <person name="Zeng Q."/>
            <person name="Gargeya S."/>
            <person name="Fitzgerald M."/>
            <person name="Haas B."/>
            <person name="Abouelleil A."/>
            <person name="Alvarado L."/>
            <person name="Arachchi H.M."/>
            <person name="Berlin A."/>
            <person name="Brown A."/>
            <person name="Chapman S.B."/>
            <person name="Chen Z."/>
            <person name="Dunbar C."/>
            <person name="Freedman E."/>
            <person name="Gearin G."/>
            <person name="Goldberg J."/>
            <person name="Griggs A."/>
            <person name="Gujja S."/>
            <person name="Heiman D."/>
            <person name="Howarth C."/>
            <person name="Larson L."/>
            <person name="Lui A."/>
            <person name="MacDonald P.J.P."/>
            <person name="Montmayeur A."/>
            <person name="Murphy C."/>
            <person name="Neiman D."/>
            <person name="Pearson M."/>
            <person name="Priest M."/>
            <person name="Roberts A."/>
            <person name="Saif S."/>
            <person name="Shea T."/>
            <person name="Shenoy N."/>
            <person name="Sisk P."/>
            <person name="Stolte C."/>
            <person name="Sykes S."/>
            <person name="Wortman J."/>
            <person name="Nusbaum C."/>
            <person name="Birren B."/>
        </authorList>
    </citation>
    <scope>NUCLEOTIDE SEQUENCE</scope>
    <source>
        <strain evidence="2">26406</strain>
    </source>
</reference>
<evidence type="ECO:0000256" key="1">
    <source>
        <dbReference type="SAM" id="MobiDB-lite"/>
    </source>
</evidence>
<proteinExistence type="predicted"/>
<feature type="region of interest" description="Disordered" evidence="1">
    <location>
        <begin position="161"/>
        <end position="186"/>
    </location>
</feature>
<feature type="region of interest" description="Disordered" evidence="1">
    <location>
        <begin position="1"/>
        <end position="123"/>
    </location>
</feature>
<organism evidence="2">
    <name type="scientific">Fusarium oxysporum f. sp. melonis 26406</name>
    <dbReference type="NCBI Taxonomy" id="1089452"/>
    <lineage>
        <taxon>Eukaryota</taxon>
        <taxon>Fungi</taxon>
        <taxon>Dikarya</taxon>
        <taxon>Ascomycota</taxon>
        <taxon>Pezizomycotina</taxon>
        <taxon>Sordariomycetes</taxon>
        <taxon>Hypocreomycetidae</taxon>
        <taxon>Hypocreales</taxon>
        <taxon>Nectriaceae</taxon>
        <taxon>Fusarium</taxon>
        <taxon>Fusarium oxysporum species complex</taxon>
    </lineage>
</organism>
<dbReference type="EMBL" id="JH659330">
    <property type="protein sequence ID" value="EXK43449.1"/>
    <property type="molecule type" value="Genomic_DNA"/>
</dbReference>
<feature type="compositionally biased region" description="Low complexity" evidence="1">
    <location>
        <begin position="76"/>
        <end position="89"/>
    </location>
</feature>
<dbReference type="AlphaFoldDB" id="X0AH31"/>
<reference evidence="2" key="2">
    <citation type="submission" date="2012-05" db="EMBL/GenBank/DDBJ databases">
        <title>Annotation of the Genome Sequence of Fusarium oxysporum f. sp. melonis 26406.</title>
        <authorList>
            <consortium name="The Broad Institute Genomics Platform"/>
            <person name="Ma L.-J."/>
            <person name="Corby-Kistler H."/>
            <person name="Broz K."/>
            <person name="Gale L.R."/>
            <person name="Jonkers W."/>
            <person name="O'Donnell K."/>
            <person name="Ploetz R."/>
            <person name="Steinberg C."/>
            <person name="Schwartz D.C."/>
            <person name="VanEtten H."/>
            <person name="Zhou S."/>
            <person name="Young S.K."/>
            <person name="Zeng Q."/>
            <person name="Gargeya S."/>
            <person name="Fitzgerald M."/>
            <person name="Abouelleil A."/>
            <person name="Alvarado L."/>
            <person name="Chapman S.B."/>
            <person name="Gainer-Dewar J."/>
            <person name="Goldberg J."/>
            <person name="Griggs A."/>
            <person name="Gujja S."/>
            <person name="Hansen M."/>
            <person name="Howarth C."/>
            <person name="Imamovic A."/>
            <person name="Ireland A."/>
            <person name="Larimer J."/>
            <person name="McCowan C."/>
            <person name="Murphy C."/>
            <person name="Pearson M."/>
            <person name="Poon T.W."/>
            <person name="Priest M."/>
            <person name="Roberts A."/>
            <person name="Saif S."/>
            <person name="Shea T."/>
            <person name="Sykes S."/>
            <person name="Wortman J."/>
            <person name="Nusbaum C."/>
            <person name="Birren B."/>
        </authorList>
    </citation>
    <scope>NUCLEOTIDE SEQUENCE</scope>
    <source>
        <strain evidence="2">26406</strain>
    </source>
</reference>
<dbReference type="PRINTS" id="PR01217">
    <property type="entry name" value="PRICHEXTENSN"/>
</dbReference>
<evidence type="ECO:0000313" key="2">
    <source>
        <dbReference type="EMBL" id="EXK43449.1"/>
    </source>
</evidence>
<sequence>MPPTASICPKSSLGTEPGPYPPGPPSSTQPGSSLPSPIATAPRPFLETKKHLSPQLLHPALSFRPRQHALPGFSDFPRSPFTSRSTPPVSDRRQSPSPKPEISPQYHQHEQQKPPKPHHPLNRMYAHRALPPQLPAPVAYQPSQLFPGQMPLTAYPISPRHAVPPHAPGPYHPREIPHATEADDATQARYDAAVSRHFESWSYQGSLSRISSLSYTIPNYAKAYS</sequence>
<name>X0AH31_FUSOX</name>
<dbReference type="VEuPathDB" id="FungiDB:FOMG_02405"/>
<protein>
    <submittedName>
        <fullName evidence="2">Uncharacterized protein</fullName>
    </submittedName>
</protein>
<gene>
    <name evidence="2" type="ORF">FOMG_02405</name>
</gene>